<gene>
    <name evidence="4" type="ORF">GIS00_25595</name>
</gene>
<organism evidence="4 5">
    <name type="scientific">Nakamurella alba</name>
    <dbReference type="NCBI Taxonomy" id="2665158"/>
    <lineage>
        <taxon>Bacteria</taxon>
        <taxon>Bacillati</taxon>
        <taxon>Actinomycetota</taxon>
        <taxon>Actinomycetes</taxon>
        <taxon>Nakamurellales</taxon>
        <taxon>Nakamurellaceae</taxon>
        <taxon>Nakamurella</taxon>
    </lineage>
</organism>
<evidence type="ECO:0000256" key="1">
    <source>
        <dbReference type="ARBA" id="ARBA00005801"/>
    </source>
</evidence>
<comment type="similarity">
    <text evidence="1">Belongs to the peptidase A24 family.</text>
</comment>
<feature type="transmembrane region" description="Helical" evidence="2">
    <location>
        <begin position="44"/>
        <end position="75"/>
    </location>
</feature>
<reference evidence="4 5" key="1">
    <citation type="submission" date="2019-11" db="EMBL/GenBank/DDBJ databases">
        <authorList>
            <person name="Jiang L.-Q."/>
        </authorList>
    </citation>
    <scope>NUCLEOTIDE SEQUENCE [LARGE SCALE GENOMIC DNA]</scope>
    <source>
        <strain evidence="4 5">YIM 132087</strain>
    </source>
</reference>
<feature type="transmembrane region" description="Helical" evidence="2">
    <location>
        <begin position="152"/>
        <end position="178"/>
    </location>
</feature>
<dbReference type="PANTHER" id="PTHR30487">
    <property type="entry name" value="TYPE 4 PREPILIN-LIKE PROTEINS LEADER PEPTIDE-PROCESSING ENZYME"/>
    <property type="match status" value="1"/>
</dbReference>
<evidence type="ECO:0000256" key="2">
    <source>
        <dbReference type="SAM" id="Phobius"/>
    </source>
</evidence>
<feature type="domain" description="Prepilin type IV endopeptidase peptidase" evidence="3">
    <location>
        <begin position="66"/>
        <end position="177"/>
    </location>
</feature>
<sequence length="208" mass="20879">MFMLGVVAALGAVVGTAAGAAARWWLARLARGTVLRAGPAEVGGAAVTAVGVAVCWGTPQLGAVLLLGWLGVLLVPVDLRHHRLPDAITLPAIAVSAAVVGLTAWWAPGSGDIGRAALTAVVVWAIFAATARISPRSMGWGDVKLVPSIGLLAGYLSVQTAVLAVALSFVTAAVVAIAGIAAGRWTAKDALPFGPFLLLGGWLAVLLA</sequence>
<evidence type="ECO:0000313" key="4">
    <source>
        <dbReference type="EMBL" id="MTD17310.1"/>
    </source>
</evidence>
<dbReference type="GO" id="GO:0005886">
    <property type="term" value="C:plasma membrane"/>
    <property type="evidence" value="ECO:0007669"/>
    <property type="project" value="TreeGrafter"/>
</dbReference>
<keyword evidence="2" id="KW-0812">Transmembrane</keyword>
<feature type="transmembrane region" description="Helical" evidence="2">
    <location>
        <begin position="113"/>
        <end position="131"/>
    </location>
</feature>
<dbReference type="Pfam" id="PF01478">
    <property type="entry name" value="Peptidase_A24"/>
    <property type="match status" value="1"/>
</dbReference>
<dbReference type="GO" id="GO:0006465">
    <property type="term" value="P:signal peptide processing"/>
    <property type="evidence" value="ECO:0007669"/>
    <property type="project" value="TreeGrafter"/>
</dbReference>
<keyword evidence="5" id="KW-1185">Reference proteome</keyword>
<name>A0A7K1FT92_9ACTN</name>
<dbReference type="Gene3D" id="1.20.120.1220">
    <property type="match status" value="1"/>
</dbReference>
<keyword evidence="2" id="KW-1133">Transmembrane helix</keyword>
<dbReference type="EMBL" id="WLYK01000018">
    <property type="protein sequence ID" value="MTD17310.1"/>
    <property type="molecule type" value="Genomic_DNA"/>
</dbReference>
<dbReference type="InterPro" id="IPR000045">
    <property type="entry name" value="Prepilin_IV_endopep_pep"/>
</dbReference>
<dbReference type="PANTHER" id="PTHR30487:SF0">
    <property type="entry name" value="PREPILIN LEADER PEPTIDASE_N-METHYLTRANSFERASE-RELATED"/>
    <property type="match status" value="1"/>
</dbReference>
<comment type="caution">
    <text evidence="4">The sequence shown here is derived from an EMBL/GenBank/DDBJ whole genome shotgun (WGS) entry which is preliminary data.</text>
</comment>
<protein>
    <submittedName>
        <fullName evidence="4">Prepilin peptidase</fullName>
    </submittedName>
</protein>
<keyword evidence="2" id="KW-0472">Membrane</keyword>
<dbReference type="Proteomes" id="UP000460221">
    <property type="component" value="Unassembled WGS sequence"/>
</dbReference>
<feature type="transmembrane region" description="Helical" evidence="2">
    <location>
        <begin position="190"/>
        <end position="207"/>
    </location>
</feature>
<evidence type="ECO:0000313" key="5">
    <source>
        <dbReference type="Proteomes" id="UP000460221"/>
    </source>
</evidence>
<dbReference type="AlphaFoldDB" id="A0A7K1FT92"/>
<feature type="transmembrane region" description="Helical" evidence="2">
    <location>
        <begin position="87"/>
        <end position="107"/>
    </location>
</feature>
<accession>A0A7K1FT92</accession>
<evidence type="ECO:0000259" key="3">
    <source>
        <dbReference type="Pfam" id="PF01478"/>
    </source>
</evidence>
<proteinExistence type="inferred from homology"/>
<dbReference type="GO" id="GO:0004190">
    <property type="term" value="F:aspartic-type endopeptidase activity"/>
    <property type="evidence" value="ECO:0007669"/>
    <property type="project" value="InterPro"/>
</dbReference>
<dbReference type="InterPro" id="IPR050882">
    <property type="entry name" value="Prepilin_peptidase/N-MTase"/>
</dbReference>